<protein>
    <submittedName>
        <fullName evidence="1">Ferredoxin</fullName>
    </submittedName>
</protein>
<evidence type="ECO:0000313" key="2">
    <source>
        <dbReference type="Proteomes" id="UP001522662"/>
    </source>
</evidence>
<evidence type="ECO:0000313" key="1">
    <source>
        <dbReference type="EMBL" id="MCJ8239094.1"/>
    </source>
</evidence>
<gene>
    <name evidence="1" type="ORF">MKJ03_12195</name>
</gene>
<name>A0ABT0D0Z8_9HYPH</name>
<dbReference type="Proteomes" id="UP001522662">
    <property type="component" value="Unassembled WGS sequence"/>
</dbReference>
<dbReference type="RefSeq" id="WP_245136822.1">
    <property type="nucleotide sequence ID" value="NZ_CP128477.1"/>
</dbReference>
<accession>A0ABT0D0Z8</accession>
<dbReference type="EMBL" id="JALAYX010000003">
    <property type="protein sequence ID" value="MCJ8239094.1"/>
    <property type="molecule type" value="Genomic_DNA"/>
</dbReference>
<proteinExistence type="predicted"/>
<sequence length="234" mass="24813">MSGPSSVLTEIDARLAGFGLSCRGVLRFGDGEPAALLGDDGPVSVVVLVGVAGGAMWPIFSAWREAQTDGGGADPLDRWSKFVIGDVAAQFGASACYPSEPPYQPFQRWAMQAEGLKASPLGILIHPQYGLWHSYRGALLFRNWGEEIGAVGKAKAHPCDRCFEKPCLSACPVGAVLENSFDVARCRQHLATVAGQGGCMVSGCLARNACPVGVEHRYPDALLRFHMQALTLPG</sequence>
<keyword evidence="2" id="KW-1185">Reference proteome</keyword>
<comment type="caution">
    <text evidence="1">The sequence shown here is derived from an EMBL/GenBank/DDBJ whole genome shotgun (WGS) entry which is preliminary data.</text>
</comment>
<organism evidence="1 2">
    <name type="scientific">Peteryoungia algae</name>
    <dbReference type="NCBI Taxonomy" id="2919917"/>
    <lineage>
        <taxon>Bacteria</taxon>
        <taxon>Pseudomonadati</taxon>
        <taxon>Pseudomonadota</taxon>
        <taxon>Alphaproteobacteria</taxon>
        <taxon>Hyphomicrobiales</taxon>
        <taxon>Rhizobiaceae</taxon>
        <taxon>Peteryoungia</taxon>
    </lineage>
</organism>
<reference evidence="1 2" key="1">
    <citation type="submission" date="2022-03" db="EMBL/GenBank/DDBJ databases">
        <title>Rhizobium SSM4.3 sp. nov., isolated from Sediment (Gouqi Island).</title>
        <authorList>
            <person name="Chen G."/>
        </authorList>
    </citation>
    <scope>NUCLEOTIDE SEQUENCE [LARGE SCALE GENOMIC DNA]</scope>
    <source>
        <strain evidence="1 2">SSM4.3</strain>
    </source>
</reference>